<proteinExistence type="predicted"/>
<dbReference type="Gene3D" id="3.40.50.720">
    <property type="entry name" value="NAD(P)-binding Rossmann-like Domain"/>
    <property type="match status" value="1"/>
</dbReference>
<dbReference type="RefSeq" id="WP_048436497.1">
    <property type="nucleotide sequence ID" value="NZ_LWHQ01000007.1"/>
</dbReference>
<organism evidence="4 5">
    <name type="scientific">Methylobacterium platani</name>
    <dbReference type="NCBI Taxonomy" id="427683"/>
    <lineage>
        <taxon>Bacteria</taxon>
        <taxon>Pseudomonadati</taxon>
        <taxon>Pseudomonadota</taxon>
        <taxon>Alphaproteobacteria</taxon>
        <taxon>Hyphomicrobiales</taxon>
        <taxon>Methylobacteriaceae</taxon>
        <taxon>Methylobacterium</taxon>
    </lineage>
</organism>
<evidence type="ECO:0000313" key="5">
    <source>
        <dbReference type="Proteomes" id="UP000078316"/>
    </source>
</evidence>
<evidence type="ECO:0000256" key="2">
    <source>
        <dbReference type="ARBA" id="ARBA00023002"/>
    </source>
</evidence>
<comment type="caution">
    <text evidence="4">The sequence shown here is derived from an EMBL/GenBank/DDBJ whole genome shotgun (WGS) entry which is preliminary data.</text>
</comment>
<keyword evidence="1" id="KW-0521">NADP</keyword>
<dbReference type="PANTHER" id="PTHR47706">
    <property type="entry name" value="NMRA-LIKE FAMILY PROTEIN"/>
    <property type="match status" value="1"/>
</dbReference>
<dbReference type="STRING" id="427683.A5481_03020"/>
<dbReference type="Proteomes" id="UP000078316">
    <property type="component" value="Unassembled WGS sequence"/>
</dbReference>
<evidence type="ECO:0000259" key="3">
    <source>
        <dbReference type="Pfam" id="PF05368"/>
    </source>
</evidence>
<name>A0A179SJ68_9HYPH</name>
<keyword evidence="2" id="KW-0560">Oxidoreductase</keyword>
<dbReference type="EMBL" id="LWHQ01000007">
    <property type="protein sequence ID" value="OAS27031.1"/>
    <property type="molecule type" value="Genomic_DNA"/>
</dbReference>
<dbReference type="GO" id="GO:0016491">
    <property type="term" value="F:oxidoreductase activity"/>
    <property type="evidence" value="ECO:0007669"/>
    <property type="project" value="UniProtKB-KW"/>
</dbReference>
<dbReference type="AlphaFoldDB" id="A0A179SJ68"/>
<dbReference type="InterPro" id="IPR051609">
    <property type="entry name" value="NmrA/Isoflavone_reductase-like"/>
</dbReference>
<gene>
    <name evidence="4" type="ORF">A5481_03020</name>
</gene>
<sequence>MSAGEAGRDRTGSGARVLVAGATGGLGTRIVRALAARDARVRVLVRPGTPPTRTEALRRLGAEVVAVHLHHAATVTQACAEVSCVVSSLNGLADTMLDAQTVLLDAAAAAGVPRFIPSDFALDFTKTAPGRNRNLDLRRDFHDRLGRSPVRATSILNGAFMDMLTGAMPMIQFGLRRVLSFGDPDQPLDFTAMDDVAAYTAHAALDPDAPRILRIAGEVASARDLARAAGEATGRPFTVLRLGGPGLLTPMIALARTLAPGGNQVFPAWQGMQYLRDMFEGRGKLDPLDNDRYPDLTWTGSREMLGRR</sequence>
<accession>A0A179SJ68</accession>
<dbReference type="InterPro" id="IPR036291">
    <property type="entry name" value="NAD(P)-bd_dom_sf"/>
</dbReference>
<dbReference type="SUPFAM" id="SSF51735">
    <property type="entry name" value="NAD(P)-binding Rossmann-fold domains"/>
    <property type="match status" value="1"/>
</dbReference>
<evidence type="ECO:0000313" key="4">
    <source>
        <dbReference type="EMBL" id="OAS27031.1"/>
    </source>
</evidence>
<dbReference type="OrthoDB" id="319724at2"/>
<protein>
    <submittedName>
        <fullName evidence="4">NmrA family protein</fullName>
    </submittedName>
</protein>
<evidence type="ECO:0000256" key="1">
    <source>
        <dbReference type="ARBA" id="ARBA00022857"/>
    </source>
</evidence>
<dbReference type="PANTHER" id="PTHR47706:SF1">
    <property type="entry name" value="CIPA-LIKE, PUTATIVE (AFU_ORTHOLOGUE AFUA_1G12460)-RELATED"/>
    <property type="match status" value="1"/>
</dbReference>
<dbReference type="InterPro" id="IPR008030">
    <property type="entry name" value="NmrA-like"/>
</dbReference>
<feature type="domain" description="NmrA-like" evidence="3">
    <location>
        <begin position="16"/>
        <end position="240"/>
    </location>
</feature>
<dbReference type="Pfam" id="PF05368">
    <property type="entry name" value="NmrA"/>
    <property type="match status" value="1"/>
</dbReference>
<reference evidence="4 5" key="1">
    <citation type="submission" date="2016-04" db="EMBL/GenBank/DDBJ databases">
        <authorList>
            <person name="Evans L.H."/>
            <person name="Alamgir A."/>
            <person name="Owens N."/>
            <person name="Weber N.D."/>
            <person name="Virtaneva K."/>
            <person name="Barbian K."/>
            <person name="Babar A."/>
            <person name="Rosenke K."/>
        </authorList>
    </citation>
    <scope>NUCLEOTIDE SEQUENCE [LARGE SCALE GENOMIC DNA]</scope>
    <source>
        <strain evidence="4 5">PMB02</strain>
    </source>
</reference>